<protein>
    <submittedName>
        <fullName evidence="2">Uncharacterized protein</fullName>
    </submittedName>
</protein>
<keyword evidence="3" id="KW-1185">Reference proteome</keyword>
<dbReference type="AlphaFoldDB" id="A0A5P1F4D6"/>
<evidence type="ECO:0000313" key="2">
    <source>
        <dbReference type="EMBL" id="ONK73228.1"/>
    </source>
</evidence>
<sequence length="127" mass="13932">MAAAAASFVQSQTKSVITFGAPKAKDRKDSEDENTISCSEMTSFVAKTNSVSAVVVGLTLAPIVIKVVFFPRGFGYVLQQKLAKKDGAIDRQHDIEGLWKLYVGIEFMDLYSYLIPVYEVVNGRSCD</sequence>
<evidence type="ECO:0000256" key="1">
    <source>
        <dbReference type="SAM" id="Phobius"/>
    </source>
</evidence>
<dbReference type="Gramene" id="ONK73228">
    <property type="protein sequence ID" value="ONK73228"/>
    <property type="gene ID" value="A4U43_C04F28680"/>
</dbReference>
<keyword evidence="1" id="KW-0812">Transmembrane</keyword>
<keyword evidence="1" id="KW-0472">Membrane</keyword>
<proteinExistence type="predicted"/>
<organism evidence="2 3">
    <name type="scientific">Asparagus officinalis</name>
    <name type="common">Garden asparagus</name>
    <dbReference type="NCBI Taxonomy" id="4686"/>
    <lineage>
        <taxon>Eukaryota</taxon>
        <taxon>Viridiplantae</taxon>
        <taxon>Streptophyta</taxon>
        <taxon>Embryophyta</taxon>
        <taxon>Tracheophyta</taxon>
        <taxon>Spermatophyta</taxon>
        <taxon>Magnoliopsida</taxon>
        <taxon>Liliopsida</taxon>
        <taxon>Asparagales</taxon>
        <taxon>Asparagaceae</taxon>
        <taxon>Asparagoideae</taxon>
        <taxon>Asparagus</taxon>
    </lineage>
</organism>
<gene>
    <name evidence="2" type="ORF">A4U43_C04F28680</name>
</gene>
<keyword evidence="1" id="KW-1133">Transmembrane helix</keyword>
<accession>A0A5P1F4D6</accession>
<feature type="transmembrane region" description="Helical" evidence="1">
    <location>
        <begin position="51"/>
        <end position="71"/>
    </location>
</feature>
<evidence type="ECO:0000313" key="3">
    <source>
        <dbReference type="Proteomes" id="UP000243459"/>
    </source>
</evidence>
<dbReference type="Proteomes" id="UP000243459">
    <property type="component" value="Chromosome 4"/>
</dbReference>
<dbReference type="EMBL" id="CM007384">
    <property type="protein sequence ID" value="ONK73228.1"/>
    <property type="molecule type" value="Genomic_DNA"/>
</dbReference>
<name>A0A5P1F4D6_ASPOF</name>
<reference evidence="3" key="1">
    <citation type="journal article" date="2017" name="Nat. Commun.">
        <title>The asparagus genome sheds light on the origin and evolution of a young Y chromosome.</title>
        <authorList>
            <person name="Harkess A."/>
            <person name="Zhou J."/>
            <person name="Xu C."/>
            <person name="Bowers J.E."/>
            <person name="Van der Hulst R."/>
            <person name="Ayyampalayam S."/>
            <person name="Mercati F."/>
            <person name="Riccardi P."/>
            <person name="McKain M.R."/>
            <person name="Kakrana A."/>
            <person name="Tang H."/>
            <person name="Ray J."/>
            <person name="Groenendijk J."/>
            <person name="Arikit S."/>
            <person name="Mathioni S.M."/>
            <person name="Nakano M."/>
            <person name="Shan H."/>
            <person name="Telgmann-Rauber A."/>
            <person name="Kanno A."/>
            <person name="Yue Z."/>
            <person name="Chen H."/>
            <person name="Li W."/>
            <person name="Chen Y."/>
            <person name="Xu X."/>
            <person name="Zhang Y."/>
            <person name="Luo S."/>
            <person name="Chen H."/>
            <person name="Gao J."/>
            <person name="Mao Z."/>
            <person name="Pires J.C."/>
            <person name="Luo M."/>
            <person name="Kudrna D."/>
            <person name="Wing R.A."/>
            <person name="Meyers B.C."/>
            <person name="Yi K."/>
            <person name="Kong H."/>
            <person name="Lavrijsen P."/>
            <person name="Sunseri F."/>
            <person name="Falavigna A."/>
            <person name="Ye Y."/>
            <person name="Leebens-Mack J.H."/>
            <person name="Chen G."/>
        </authorList>
    </citation>
    <scope>NUCLEOTIDE SEQUENCE [LARGE SCALE GENOMIC DNA]</scope>
    <source>
        <strain evidence="3">cv. DH0086</strain>
    </source>
</reference>